<protein>
    <submittedName>
        <fullName evidence="2">Uncharacterized protein</fullName>
    </submittedName>
</protein>
<gene>
    <name evidence="2" type="ORF">SEVIR_9G370700v2</name>
</gene>
<accession>A0A4U6T487</accession>
<keyword evidence="3" id="KW-1185">Reference proteome</keyword>
<organism evidence="2 3">
    <name type="scientific">Setaria viridis</name>
    <name type="common">Green bristlegrass</name>
    <name type="synonym">Setaria italica subsp. viridis</name>
    <dbReference type="NCBI Taxonomy" id="4556"/>
    <lineage>
        <taxon>Eukaryota</taxon>
        <taxon>Viridiplantae</taxon>
        <taxon>Streptophyta</taxon>
        <taxon>Embryophyta</taxon>
        <taxon>Tracheophyta</taxon>
        <taxon>Spermatophyta</taxon>
        <taxon>Magnoliopsida</taxon>
        <taxon>Liliopsida</taxon>
        <taxon>Poales</taxon>
        <taxon>Poaceae</taxon>
        <taxon>PACMAD clade</taxon>
        <taxon>Panicoideae</taxon>
        <taxon>Panicodae</taxon>
        <taxon>Paniceae</taxon>
        <taxon>Cenchrinae</taxon>
        <taxon>Setaria</taxon>
    </lineage>
</organism>
<evidence type="ECO:0000256" key="1">
    <source>
        <dbReference type="SAM" id="MobiDB-lite"/>
    </source>
</evidence>
<dbReference type="AlphaFoldDB" id="A0A4U6T487"/>
<feature type="compositionally biased region" description="Low complexity" evidence="1">
    <location>
        <begin position="101"/>
        <end position="110"/>
    </location>
</feature>
<dbReference type="OMA" id="RWVVRCG"/>
<feature type="region of interest" description="Disordered" evidence="1">
    <location>
        <begin position="163"/>
        <end position="204"/>
    </location>
</feature>
<dbReference type="Proteomes" id="UP000298652">
    <property type="component" value="Chromosome 9"/>
</dbReference>
<reference evidence="2" key="1">
    <citation type="submission" date="2019-03" db="EMBL/GenBank/DDBJ databases">
        <title>WGS assembly of Setaria viridis.</title>
        <authorList>
            <person name="Huang P."/>
            <person name="Jenkins J."/>
            <person name="Grimwood J."/>
            <person name="Barry K."/>
            <person name="Healey A."/>
            <person name="Mamidi S."/>
            <person name="Sreedasyam A."/>
            <person name="Shu S."/>
            <person name="Feldman M."/>
            <person name="Wu J."/>
            <person name="Yu Y."/>
            <person name="Chen C."/>
            <person name="Johnson J."/>
            <person name="Rokhsar D."/>
            <person name="Baxter I."/>
            <person name="Schmutz J."/>
            <person name="Brutnell T."/>
            <person name="Kellogg E."/>
        </authorList>
    </citation>
    <scope>NUCLEOTIDE SEQUENCE [LARGE SCALE GENOMIC DNA]</scope>
</reference>
<sequence length="210" mass="22778">MMQQSRRQHGSSGELDVFRATSYFAGGLPDCPSKPADRMIQESKVRMMEDEQLGLHDDERHGQLGGVAKPSASFRKETPPSPPLASKLLAAAGDEPANKASSSSSSRESSVQLQGCGGVHELDLGVATGDRRLQGVRVVRGRSGGEERWVVRCGAWDWDEEEHLERMLDDGGSSDPKDEVEEGDDGNPGDDDLESDASSDLFDLDLEYIC</sequence>
<feature type="compositionally biased region" description="Acidic residues" evidence="1">
    <location>
        <begin position="178"/>
        <end position="204"/>
    </location>
</feature>
<feature type="region of interest" description="Disordered" evidence="1">
    <location>
        <begin position="25"/>
        <end position="114"/>
    </location>
</feature>
<name>A0A4U6T487_SETVI</name>
<feature type="compositionally biased region" description="Basic and acidic residues" evidence="1">
    <location>
        <begin position="35"/>
        <end position="62"/>
    </location>
</feature>
<dbReference type="Gramene" id="TKV95544">
    <property type="protein sequence ID" value="TKV95544"/>
    <property type="gene ID" value="SEVIR_9G370700v2"/>
</dbReference>
<evidence type="ECO:0000313" key="3">
    <source>
        <dbReference type="Proteomes" id="UP000298652"/>
    </source>
</evidence>
<dbReference type="EMBL" id="CM016560">
    <property type="protein sequence ID" value="TKV95544.1"/>
    <property type="molecule type" value="Genomic_DNA"/>
</dbReference>
<proteinExistence type="predicted"/>
<evidence type="ECO:0000313" key="2">
    <source>
        <dbReference type="EMBL" id="TKV95544.1"/>
    </source>
</evidence>